<keyword evidence="3 5" id="KW-0697">Rotamase</keyword>
<organism evidence="8 9">
    <name type="scientific">Sinobacterium norvegicum</name>
    <dbReference type="NCBI Taxonomy" id="1641715"/>
    <lineage>
        <taxon>Bacteria</taxon>
        <taxon>Pseudomonadati</taxon>
        <taxon>Pseudomonadota</taxon>
        <taxon>Gammaproteobacteria</taxon>
        <taxon>Cellvibrionales</taxon>
        <taxon>Spongiibacteraceae</taxon>
        <taxon>Sinobacterium</taxon>
    </lineage>
</organism>
<dbReference type="Gene3D" id="3.10.50.40">
    <property type="match status" value="1"/>
</dbReference>
<evidence type="ECO:0000256" key="3">
    <source>
        <dbReference type="ARBA" id="ARBA00023110"/>
    </source>
</evidence>
<keyword evidence="4 5" id="KW-0413">Isomerase</keyword>
<dbReference type="InterPro" id="IPR046357">
    <property type="entry name" value="PPIase_dom_sf"/>
</dbReference>
<reference evidence="8" key="1">
    <citation type="submission" date="2021-12" db="EMBL/GenBank/DDBJ databases">
        <authorList>
            <person name="Rodrigo-Torres L."/>
            <person name="Arahal R. D."/>
            <person name="Lucena T."/>
        </authorList>
    </citation>
    <scope>NUCLEOTIDE SEQUENCE</scope>
    <source>
        <strain evidence="8">CECT 8267</strain>
    </source>
</reference>
<keyword evidence="9" id="KW-1185">Reference proteome</keyword>
<accession>A0ABM9AKA8</accession>
<dbReference type="NCBIfam" id="NF011676">
    <property type="entry name" value="PRK15095.1"/>
    <property type="match status" value="1"/>
</dbReference>
<dbReference type="PROSITE" id="PS50059">
    <property type="entry name" value="FKBP_PPIASE"/>
    <property type="match status" value="1"/>
</dbReference>
<dbReference type="EC" id="5.2.1.8" evidence="6"/>
<feature type="domain" description="PPIase FKBP-type" evidence="7">
    <location>
        <begin position="9"/>
        <end position="99"/>
    </location>
</feature>
<dbReference type="RefSeq" id="WP_237445879.1">
    <property type="nucleotide sequence ID" value="NZ_CAKLPX010000005.1"/>
</dbReference>
<dbReference type="InterPro" id="IPR048261">
    <property type="entry name" value="SlpA/SlyD-like_ins_sf"/>
</dbReference>
<evidence type="ECO:0000256" key="6">
    <source>
        <dbReference type="RuleBase" id="RU003915"/>
    </source>
</evidence>
<evidence type="ECO:0000313" key="8">
    <source>
        <dbReference type="EMBL" id="CAH0993203.1"/>
    </source>
</evidence>
<dbReference type="InterPro" id="IPR001179">
    <property type="entry name" value="PPIase_FKBP_dom"/>
</dbReference>
<sequence>MSAVLIAKDSKVTLHFTLTLPDGNVIDSTLERGHPGSFTMGDGTLLSGFEAALVGLKAGDKHSAEVTPEGAFGQPNPNNVQTFPREQFKDMELELGLMLSFADASQSELPGVVKRITDEVVEVDFNHPLAGKTITFDVEIVDVA</sequence>
<protein>
    <recommendedName>
        <fullName evidence="6">Peptidyl-prolyl cis-trans isomerase</fullName>
        <ecNumber evidence="6">5.2.1.8</ecNumber>
    </recommendedName>
</protein>
<comment type="catalytic activity">
    <reaction evidence="1 5 6">
        <text>[protein]-peptidylproline (omega=180) = [protein]-peptidylproline (omega=0)</text>
        <dbReference type="Rhea" id="RHEA:16237"/>
        <dbReference type="Rhea" id="RHEA-COMP:10747"/>
        <dbReference type="Rhea" id="RHEA-COMP:10748"/>
        <dbReference type="ChEBI" id="CHEBI:83833"/>
        <dbReference type="ChEBI" id="CHEBI:83834"/>
        <dbReference type="EC" id="5.2.1.8"/>
    </reaction>
</comment>
<comment type="caution">
    <text evidence="8">The sequence shown here is derived from an EMBL/GenBank/DDBJ whole genome shotgun (WGS) entry which is preliminary data.</text>
</comment>
<dbReference type="PANTHER" id="PTHR47861:SF4">
    <property type="entry name" value="FKBP-TYPE 16 KDA PEPTIDYL-PROLYL CIS-TRANS ISOMERASE"/>
    <property type="match status" value="1"/>
</dbReference>
<evidence type="ECO:0000256" key="1">
    <source>
        <dbReference type="ARBA" id="ARBA00000971"/>
    </source>
</evidence>
<dbReference type="SUPFAM" id="SSF54534">
    <property type="entry name" value="FKBP-like"/>
    <property type="match status" value="1"/>
</dbReference>
<dbReference type="PANTHER" id="PTHR47861">
    <property type="entry name" value="FKBP-TYPE PEPTIDYL-PROLYL CIS-TRANS ISOMERASE SLYD"/>
    <property type="match status" value="1"/>
</dbReference>
<dbReference type="GO" id="GO:0003755">
    <property type="term" value="F:peptidyl-prolyl cis-trans isomerase activity"/>
    <property type="evidence" value="ECO:0007669"/>
    <property type="project" value="UniProtKB-EC"/>
</dbReference>
<comment type="similarity">
    <text evidence="2 6">Belongs to the FKBP-type PPIase family.</text>
</comment>
<dbReference type="Gene3D" id="2.40.10.330">
    <property type="match status" value="1"/>
</dbReference>
<evidence type="ECO:0000313" key="9">
    <source>
        <dbReference type="Proteomes" id="UP000838100"/>
    </source>
</evidence>
<proteinExistence type="inferred from homology"/>
<evidence type="ECO:0000256" key="2">
    <source>
        <dbReference type="ARBA" id="ARBA00006577"/>
    </source>
</evidence>
<dbReference type="Proteomes" id="UP000838100">
    <property type="component" value="Unassembled WGS sequence"/>
</dbReference>
<evidence type="ECO:0000256" key="4">
    <source>
        <dbReference type="ARBA" id="ARBA00023235"/>
    </source>
</evidence>
<dbReference type="EMBL" id="CAKLPX010000005">
    <property type="protein sequence ID" value="CAH0993203.1"/>
    <property type="molecule type" value="Genomic_DNA"/>
</dbReference>
<name>A0ABM9AKA8_9GAMM</name>
<gene>
    <name evidence="8" type="primary">fkpB</name>
    <name evidence="8" type="ORF">SIN8267_03344</name>
</gene>
<dbReference type="Pfam" id="PF00254">
    <property type="entry name" value="FKBP_C"/>
    <property type="match status" value="1"/>
</dbReference>
<evidence type="ECO:0000259" key="7">
    <source>
        <dbReference type="PROSITE" id="PS50059"/>
    </source>
</evidence>
<evidence type="ECO:0000256" key="5">
    <source>
        <dbReference type="PROSITE-ProRule" id="PRU00277"/>
    </source>
</evidence>